<accession>W7IFM1</accession>
<name>W7IFM1_9PSEU</name>
<keyword evidence="3" id="KW-1185">Reference proteome</keyword>
<dbReference type="STRING" id="909613.UO65_5650"/>
<dbReference type="Gene3D" id="3.30.70.790">
    <property type="entry name" value="UreE, C-terminal domain"/>
    <property type="match status" value="1"/>
</dbReference>
<dbReference type="Pfam" id="PF09413">
    <property type="entry name" value="DUF2007"/>
    <property type="match status" value="1"/>
</dbReference>
<dbReference type="EMBL" id="AYXG01000220">
    <property type="protein sequence ID" value="EWC59098.1"/>
    <property type="molecule type" value="Genomic_DNA"/>
</dbReference>
<dbReference type="SUPFAM" id="SSF54913">
    <property type="entry name" value="GlnB-like"/>
    <property type="match status" value="1"/>
</dbReference>
<sequence length="75" mass="8082">MDVREIIRSNNPVLLSFAASVLAEAGIHHHLAHAHDASLEGSIGVVEQRLLVAPDRYDEAHRLLVDAEALDAPPA</sequence>
<evidence type="ECO:0000259" key="1">
    <source>
        <dbReference type="Pfam" id="PF09413"/>
    </source>
</evidence>
<comment type="caution">
    <text evidence="2">The sequence shown here is derived from an EMBL/GenBank/DDBJ whole genome shotgun (WGS) entry which is preliminary data.</text>
</comment>
<dbReference type="AlphaFoldDB" id="W7IFM1"/>
<gene>
    <name evidence="2" type="ORF">UO65_5650</name>
</gene>
<dbReference type="InterPro" id="IPR011322">
    <property type="entry name" value="N-reg_PII-like_a/b"/>
</dbReference>
<proteinExistence type="predicted"/>
<dbReference type="Proteomes" id="UP000019277">
    <property type="component" value="Unassembled WGS sequence"/>
</dbReference>
<protein>
    <recommendedName>
        <fullName evidence="1">DUF2007 domain-containing protein</fullName>
    </recommendedName>
</protein>
<reference evidence="2 3" key="1">
    <citation type="journal article" date="2014" name="Genome Announc.">
        <title>Draft Genome Sequence of the Antitrypanosomally Active Sponge-Associated Bacterium Actinokineospora sp. Strain EG49.</title>
        <authorList>
            <person name="Harjes J."/>
            <person name="Ryu T."/>
            <person name="Abdelmohsen U.R."/>
            <person name="Moitinho-Silva L."/>
            <person name="Horn H."/>
            <person name="Ravasi T."/>
            <person name="Hentschel U."/>
        </authorList>
    </citation>
    <scope>NUCLEOTIDE SEQUENCE [LARGE SCALE GENOMIC DNA]</scope>
    <source>
        <strain evidence="2 3">EG49</strain>
    </source>
</reference>
<organism evidence="2 3">
    <name type="scientific">Actinokineospora spheciospongiae</name>
    <dbReference type="NCBI Taxonomy" id="909613"/>
    <lineage>
        <taxon>Bacteria</taxon>
        <taxon>Bacillati</taxon>
        <taxon>Actinomycetota</taxon>
        <taxon>Actinomycetes</taxon>
        <taxon>Pseudonocardiales</taxon>
        <taxon>Pseudonocardiaceae</taxon>
        <taxon>Actinokineospora</taxon>
    </lineage>
</organism>
<dbReference type="InterPro" id="IPR018551">
    <property type="entry name" value="DUF2007"/>
</dbReference>
<evidence type="ECO:0000313" key="2">
    <source>
        <dbReference type="EMBL" id="EWC59098.1"/>
    </source>
</evidence>
<evidence type="ECO:0000313" key="3">
    <source>
        <dbReference type="Proteomes" id="UP000019277"/>
    </source>
</evidence>
<feature type="domain" description="DUF2007" evidence="1">
    <location>
        <begin position="4"/>
        <end position="67"/>
    </location>
</feature>